<name>A0A0E9WU00_ANGAN</name>
<dbReference type="AlphaFoldDB" id="A0A0E9WU00"/>
<accession>A0A0E9WU00</accession>
<proteinExistence type="predicted"/>
<evidence type="ECO:0000313" key="1">
    <source>
        <dbReference type="EMBL" id="JAH93035.1"/>
    </source>
</evidence>
<reference evidence="1" key="2">
    <citation type="journal article" date="2015" name="Fish Shellfish Immunol.">
        <title>Early steps in the European eel (Anguilla anguilla)-Vibrio vulnificus interaction in the gills: Role of the RtxA13 toxin.</title>
        <authorList>
            <person name="Callol A."/>
            <person name="Pajuelo D."/>
            <person name="Ebbesson L."/>
            <person name="Teles M."/>
            <person name="MacKenzie S."/>
            <person name="Amaro C."/>
        </authorList>
    </citation>
    <scope>NUCLEOTIDE SEQUENCE</scope>
</reference>
<reference evidence="1" key="1">
    <citation type="submission" date="2014-11" db="EMBL/GenBank/DDBJ databases">
        <authorList>
            <person name="Amaro Gonzalez C."/>
        </authorList>
    </citation>
    <scope>NUCLEOTIDE SEQUENCE</scope>
</reference>
<organism evidence="1">
    <name type="scientific">Anguilla anguilla</name>
    <name type="common">European freshwater eel</name>
    <name type="synonym">Muraena anguilla</name>
    <dbReference type="NCBI Taxonomy" id="7936"/>
    <lineage>
        <taxon>Eukaryota</taxon>
        <taxon>Metazoa</taxon>
        <taxon>Chordata</taxon>
        <taxon>Craniata</taxon>
        <taxon>Vertebrata</taxon>
        <taxon>Euteleostomi</taxon>
        <taxon>Actinopterygii</taxon>
        <taxon>Neopterygii</taxon>
        <taxon>Teleostei</taxon>
        <taxon>Anguilliformes</taxon>
        <taxon>Anguillidae</taxon>
        <taxon>Anguilla</taxon>
    </lineage>
</organism>
<protein>
    <submittedName>
        <fullName evidence="1">Uncharacterized protein</fullName>
    </submittedName>
</protein>
<sequence>MNNHRSLESEVRTFADKIFCVSECSATSQKSVYSMDYCSKNKSWKSINVSLKLGFM</sequence>
<dbReference type="EMBL" id="GBXM01015542">
    <property type="protein sequence ID" value="JAH93035.1"/>
    <property type="molecule type" value="Transcribed_RNA"/>
</dbReference>